<keyword evidence="10" id="KW-0249">Electron transport</keyword>
<comment type="catalytic activity">
    <reaction evidence="9 10">
        <text>a ubiquinone + NADH + 5 H(+)(in) = a ubiquinol + NAD(+) + 4 H(+)(out)</text>
        <dbReference type="Rhea" id="RHEA:29091"/>
        <dbReference type="Rhea" id="RHEA-COMP:9565"/>
        <dbReference type="Rhea" id="RHEA-COMP:9566"/>
        <dbReference type="ChEBI" id="CHEBI:15378"/>
        <dbReference type="ChEBI" id="CHEBI:16389"/>
        <dbReference type="ChEBI" id="CHEBI:17976"/>
        <dbReference type="ChEBI" id="CHEBI:57540"/>
        <dbReference type="ChEBI" id="CHEBI:57945"/>
        <dbReference type="EC" id="7.1.1.2"/>
    </reaction>
</comment>
<dbReference type="GO" id="GO:0048039">
    <property type="term" value="F:ubiquinone binding"/>
    <property type="evidence" value="ECO:0007669"/>
    <property type="project" value="TreeGrafter"/>
</dbReference>
<keyword evidence="10" id="KW-0520">NAD</keyword>
<dbReference type="Pfam" id="PF00361">
    <property type="entry name" value="Proton_antipo_M"/>
    <property type="match status" value="1"/>
</dbReference>
<feature type="transmembrane region" description="Helical" evidence="10">
    <location>
        <begin position="329"/>
        <end position="350"/>
    </location>
</feature>
<keyword evidence="7 10" id="KW-1133">Transmembrane helix</keyword>
<feature type="transmembrane region" description="Helical" evidence="10">
    <location>
        <begin position="206"/>
        <end position="226"/>
    </location>
</feature>
<dbReference type="GO" id="GO:0031966">
    <property type="term" value="C:mitochondrial membrane"/>
    <property type="evidence" value="ECO:0007669"/>
    <property type="project" value="UniProtKB-SubCell"/>
</dbReference>
<keyword evidence="10" id="KW-0830">Ubiquinone</keyword>
<feature type="transmembrane region" description="Helical" evidence="10">
    <location>
        <begin position="136"/>
        <end position="155"/>
    </location>
</feature>
<feature type="transmembrane region" description="Helical" evidence="10">
    <location>
        <begin position="404"/>
        <end position="428"/>
    </location>
</feature>
<evidence type="ECO:0000256" key="4">
    <source>
        <dbReference type="ARBA" id="ARBA00012944"/>
    </source>
</evidence>
<reference evidence="12" key="1">
    <citation type="journal article" date="2007" name="Mol. Biol. Evol.">
        <title>Glass sponges and bilaterian animals share derived mitochondrial genomic features: a common ancestry or parallel evolution?</title>
        <authorList>
            <person name="Haen K.M."/>
            <person name="Lang B.F."/>
            <person name="Pomponi S.A."/>
            <person name="Lavrov D.V."/>
        </authorList>
    </citation>
    <scope>NUCLEOTIDE SEQUENCE</scope>
</reference>
<feature type="transmembrane region" description="Helical" evidence="10">
    <location>
        <begin position="301"/>
        <end position="323"/>
    </location>
</feature>
<dbReference type="InterPro" id="IPR010227">
    <property type="entry name" value="NADH_Q_OxRdtase_chainM/4"/>
</dbReference>
<feature type="transmembrane region" description="Helical" evidence="10">
    <location>
        <begin position="265"/>
        <end position="289"/>
    </location>
</feature>
<geneLocation type="mitochondrion" evidence="12"/>
<evidence type="ECO:0000313" key="12">
    <source>
        <dbReference type="EMBL" id="ABQ11841.1"/>
    </source>
</evidence>
<name>A6YHK2_9METZ</name>
<dbReference type="PRINTS" id="PR01437">
    <property type="entry name" value="NUOXDRDTASE4"/>
</dbReference>
<evidence type="ECO:0000259" key="11">
    <source>
        <dbReference type="Pfam" id="PF00361"/>
    </source>
</evidence>
<dbReference type="GO" id="GO:0003954">
    <property type="term" value="F:NADH dehydrogenase activity"/>
    <property type="evidence" value="ECO:0007669"/>
    <property type="project" value="TreeGrafter"/>
</dbReference>
<proteinExistence type="inferred from homology"/>
<keyword evidence="10" id="KW-0813">Transport</keyword>
<dbReference type="NCBIfam" id="TIGR01972">
    <property type="entry name" value="NDH_I_M"/>
    <property type="match status" value="1"/>
</dbReference>
<evidence type="ECO:0000256" key="5">
    <source>
        <dbReference type="ARBA" id="ARBA00021006"/>
    </source>
</evidence>
<feature type="transmembrane region" description="Helical" evidence="10">
    <location>
        <begin position="167"/>
        <end position="186"/>
    </location>
</feature>
<keyword evidence="8 10" id="KW-0472">Membrane</keyword>
<dbReference type="PANTHER" id="PTHR43507">
    <property type="entry name" value="NADH-UBIQUINONE OXIDOREDUCTASE CHAIN 4"/>
    <property type="match status" value="1"/>
</dbReference>
<evidence type="ECO:0000256" key="1">
    <source>
        <dbReference type="ARBA" id="ARBA00003257"/>
    </source>
</evidence>
<keyword evidence="10" id="KW-0679">Respiratory chain</keyword>
<comment type="subcellular location">
    <subcellularLocation>
        <location evidence="2">Membrane</location>
        <topology evidence="2">Multi-pass membrane protein</topology>
    </subcellularLocation>
    <subcellularLocation>
        <location evidence="10">Mitochondrion membrane</location>
        <topology evidence="10">Multi-pass membrane protein</topology>
    </subcellularLocation>
</comment>
<evidence type="ECO:0000256" key="9">
    <source>
        <dbReference type="ARBA" id="ARBA00049551"/>
    </source>
</evidence>
<keyword evidence="12" id="KW-0560">Oxidoreductase</keyword>
<evidence type="ECO:0000256" key="3">
    <source>
        <dbReference type="ARBA" id="ARBA00009025"/>
    </source>
</evidence>
<dbReference type="EMBL" id="EF537576">
    <property type="protein sequence ID" value="ABQ11841.1"/>
    <property type="molecule type" value="Genomic_DNA"/>
</dbReference>
<gene>
    <name evidence="12" type="primary">nad4</name>
</gene>
<keyword evidence="6 10" id="KW-0812">Transmembrane</keyword>
<evidence type="ECO:0000256" key="8">
    <source>
        <dbReference type="ARBA" id="ARBA00023136"/>
    </source>
</evidence>
<dbReference type="GO" id="GO:0015990">
    <property type="term" value="P:electron transport coupled proton transport"/>
    <property type="evidence" value="ECO:0007669"/>
    <property type="project" value="TreeGrafter"/>
</dbReference>
<evidence type="ECO:0000256" key="10">
    <source>
        <dbReference type="RuleBase" id="RU003297"/>
    </source>
</evidence>
<comment type="function">
    <text evidence="1">Core subunit of the mitochondrial membrane respiratory chain NADH dehydrogenase (Complex I) that is believed to belong to the minimal assembly required for catalysis. Complex I functions in the transfer of electrons from NADH to the respiratory chain. The immediate electron acceptor for the enzyme is believed to be ubiquinone.</text>
</comment>
<accession>A6YHK2</accession>
<evidence type="ECO:0000256" key="6">
    <source>
        <dbReference type="ARBA" id="ARBA00022692"/>
    </source>
</evidence>
<dbReference type="PANTHER" id="PTHR43507:SF1">
    <property type="entry name" value="NADH-UBIQUINONE OXIDOREDUCTASE CHAIN 4"/>
    <property type="match status" value="1"/>
</dbReference>
<dbReference type="InterPro" id="IPR003918">
    <property type="entry name" value="NADH_UbQ_OxRdtase"/>
</dbReference>
<dbReference type="EC" id="7.1.1.2" evidence="4 10"/>
<keyword evidence="10 12" id="KW-0496">Mitochondrion</keyword>
<evidence type="ECO:0000256" key="2">
    <source>
        <dbReference type="ARBA" id="ARBA00004141"/>
    </source>
</evidence>
<dbReference type="AlphaFoldDB" id="A6YHK2"/>
<dbReference type="GO" id="GO:0008137">
    <property type="term" value="F:NADH dehydrogenase (ubiquinone) activity"/>
    <property type="evidence" value="ECO:0007669"/>
    <property type="project" value="UniProtKB-UniRule"/>
</dbReference>
<sequence length="472" mass="52244">MNLIKTITSPAITIITLILTSKTKYSNIKQNISKTAAILILIQTISLHTHTTNSKSHITIIFTSDTTIDNTKIISTRLTIDTLSTILMTLTALLILTSLLISEKTIYHTHTTLMLCLFTTLLILFLAFTTSSLINFYITFESSVIPLIIIIGLWGSRKEKIRATYYFLLYTITGSLPLFIAILILHNKTGTFNATLIQHQTIDQQPQLLLFLGLFLAFAIKTPLIPWHAWLPLAHVEAPAIGSILLAGILLKLGTYGFIRFTIPILTHTTTFIAPIIITISIISMWLASLNSLRQNDIKRIIAYSSIAHMGIITAACFSTNHISTKGAIILMISHGLTSSTLFLLVSCLYERHKSRLLKSFQGSSYTTPTLSSLTIIAALAHMSTPGTTNFIGEYLCLVGLWELHPSISIISIASIIITTAYLLLLYIQITSSKPPIYTKYKIQDLSRQEIQATLTLTTPNIAIGIIPYPII</sequence>
<comment type="function">
    <text evidence="10">Core subunit of the mitochondrial membrane respiratory chain NADH dehydrogenase (Complex I) which catalyzes electron transfer from NADH through the respiratory chain, using ubiquinone as an electron acceptor. Essential for the catalytic activity and assembly of complex I.</text>
</comment>
<feature type="transmembrane region" description="Helical" evidence="10">
    <location>
        <begin position="113"/>
        <end position="130"/>
    </location>
</feature>
<dbReference type="GO" id="GO:0042773">
    <property type="term" value="P:ATP synthesis coupled electron transport"/>
    <property type="evidence" value="ECO:0007669"/>
    <property type="project" value="InterPro"/>
</dbReference>
<evidence type="ECO:0000256" key="7">
    <source>
        <dbReference type="ARBA" id="ARBA00022989"/>
    </source>
</evidence>
<comment type="similarity">
    <text evidence="3 10">Belongs to the complex I subunit 4 family.</text>
</comment>
<organism evidence="12">
    <name type="scientific">Iphiteon panicea</name>
    <dbReference type="NCBI Taxonomy" id="436082"/>
    <lineage>
        <taxon>Eukaryota</taxon>
        <taxon>Metazoa</taxon>
        <taxon>Porifera</taxon>
        <taxon>Hexactinellida</taxon>
        <taxon>Hexasterophora</taxon>
        <taxon>Hexactinosida</taxon>
        <taxon>Dactylocalycidae</taxon>
        <taxon>Iphiteon</taxon>
    </lineage>
</organism>
<feature type="transmembrane region" description="Helical" evidence="10">
    <location>
        <begin position="371"/>
        <end position="392"/>
    </location>
</feature>
<protein>
    <recommendedName>
        <fullName evidence="5 10">NADH-ubiquinone oxidoreductase chain 4</fullName>
        <ecNumber evidence="4 10">7.1.1.2</ecNumber>
    </recommendedName>
</protein>
<dbReference type="InterPro" id="IPR001750">
    <property type="entry name" value="ND/Mrp_TM"/>
</dbReference>
<feature type="domain" description="NADH:quinone oxidoreductase/Mrp antiporter transmembrane" evidence="11">
    <location>
        <begin position="131"/>
        <end position="415"/>
    </location>
</feature>
<feature type="transmembrane region" description="Helical" evidence="10">
    <location>
        <begin position="82"/>
        <end position="101"/>
    </location>
</feature>